<keyword evidence="1" id="KW-0472">Membrane</keyword>
<feature type="transmembrane region" description="Helical" evidence="1">
    <location>
        <begin position="21"/>
        <end position="40"/>
    </location>
</feature>
<name>X1M4E2_9ZZZZ</name>
<reference evidence="2" key="1">
    <citation type="journal article" date="2014" name="Front. Microbiol.">
        <title>High frequency of phylogenetically diverse reductive dehalogenase-homologous genes in deep subseafloor sedimentary metagenomes.</title>
        <authorList>
            <person name="Kawai M."/>
            <person name="Futagami T."/>
            <person name="Toyoda A."/>
            <person name="Takaki Y."/>
            <person name="Nishi S."/>
            <person name="Hori S."/>
            <person name="Arai W."/>
            <person name="Tsubouchi T."/>
            <person name="Morono Y."/>
            <person name="Uchiyama I."/>
            <person name="Ito T."/>
            <person name="Fujiyama A."/>
            <person name="Inagaki F."/>
            <person name="Takami H."/>
        </authorList>
    </citation>
    <scope>NUCLEOTIDE SEQUENCE</scope>
    <source>
        <strain evidence="2">Expedition CK06-06</strain>
    </source>
</reference>
<keyword evidence="1" id="KW-0812">Transmembrane</keyword>
<dbReference type="EMBL" id="BARV01007551">
    <property type="protein sequence ID" value="GAI09525.1"/>
    <property type="molecule type" value="Genomic_DNA"/>
</dbReference>
<evidence type="ECO:0008006" key="3">
    <source>
        <dbReference type="Google" id="ProtNLM"/>
    </source>
</evidence>
<feature type="non-terminal residue" evidence="2">
    <location>
        <position position="218"/>
    </location>
</feature>
<dbReference type="AlphaFoldDB" id="X1M4E2"/>
<evidence type="ECO:0000256" key="1">
    <source>
        <dbReference type="SAM" id="Phobius"/>
    </source>
</evidence>
<organism evidence="2">
    <name type="scientific">marine sediment metagenome</name>
    <dbReference type="NCBI Taxonomy" id="412755"/>
    <lineage>
        <taxon>unclassified sequences</taxon>
        <taxon>metagenomes</taxon>
        <taxon>ecological metagenomes</taxon>
    </lineage>
</organism>
<protein>
    <recommendedName>
        <fullName evidence="3">Glycosyltransferase RgtA/B/C/D-like domain-containing protein</fullName>
    </recommendedName>
</protein>
<gene>
    <name evidence="2" type="ORF">S06H3_15354</name>
</gene>
<feature type="transmembrane region" description="Helical" evidence="1">
    <location>
        <begin position="167"/>
        <end position="192"/>
    </location>
</feature>
<feature type="transmembrane region" description="Helical" evidence="1">
    <location>
        <begin position="136"/>
        <end position="155"/>
    </location>
</feature>
<feature type="transmembrane region" description="Helical" evidence="1">
    <location>
        <begin position="97"/>
        <end position="116"/>
    </location>
</feature>
<comment type="caution">
    <text evidence="2">The sequence shown here is derived from an EMBL/GenBank/DDBJ whole genome shotgun (WGS) entry which is preliminary data.</text>
</comment>
<evidence type="ECO:0000313" key="2">
    <source>
        <dbReference type="EMBL" id="GAI09525.1"/>
    </source>
</evidence>
<sequence>MQDLSYIKKRLQNRSVLLEKAYPFIITAIFLILSIILIYHHEFWRDEIISWHFGSESSSFTEFLKVVRLDGTNTYSWYAILYFISHFITDNIESMKVVHLAISTVSIFLILKYAPFNKIIRAMIVFGYFLFYEYSIISRNYALGILFIVIFCILYKNKYRNILTLGIVLFLMGQGSILSFLISIAFFLMLVFELIADWKGIRKSINKVHLTVTFLIVA</sequence>
<proteinExistence type="predicted"/>
<keyword evidence="1" id="KW-1133">Transmembrane helix</keyword>
<accession>X1M4E2</accession>